<reference evidence="4 5" key="1">
    <citation type="journal article" date="2015" name="ISME J.">
        <title>Elemental sulfur and acetate can support life of a novel strictly anaerobic haloarchaeon.</title>
        <authorList>
            <person name="Sorokin D.Y."/>
            <person name="Kublanov I.V."/>
            <person name="Gavrilov S.N."/>
            <person name="Rojo D."/>
            <person name="Roman P."/>
            <person name="Golyshin P.N."/>
            <person name="Slepak V.Z."/>
            <person name="Smedile F."/>
            <person name="Ferrer M."/>
            <person name="Messina E."/>
            <person name="La Cono V."/>
            <person name="Yakimov M.M."/>
        </authorList>
    </citation>
    <scope>NUCLEOTIDE SEQUENCE [LARGE SCALE GENOMIC DNA]</scope>
    <source>
        <strain evidence="4 5">HSR2</strain>
    </source>
</reference>
<name>A0A0F7P9E5_9EURY</name>
<feature type="compositionally biased region" description="Basic and acidic residues" evidence="2">
    <location>
        <begin position="403"/>
        <end position="416"/>
    </location>
</feature>
<accession>A0A0F7P9E5</accession>
<dbReference type="Pfam" id="PF00884">
    <property type="entry name" value="Sulfatase"/>
    <property type="match status" value="1"/>
</dbReference>
<dbReference type="SUPFAM" id="SSF53649">
    <property type="entry name" value="Alkaline phosphatase-like"/>
    <property type="match status" value="1"/>
</dbReference>
<dbReference type="PATRIC" id="fig|1604004.4.peg.1331"/>
<comment type="similarity">
    <text evidence="1">Belongs to the sulfatase family.</text>
</comment>
<proteinExistence type="inferred from homology"/>
<evidence type="ECO:0000313" key="5">
    <source>
        <dbReference type="Proteomes" id="UP000069906"/>
    </source>
</evidence>
<dbReference type="HOGENOM" id="CLU_006332_14_1_2"/>
<dbReference type="InterPro" id="IPR000917">
    <property type="entry name" value="Sulfatase_N"/>
</dbReference>
<feature type="compositionally biased region" description="Basic and acidic residues" evidence="2">
    <location>
        <begin position="424"/>
        <end position="436"/>
    </location>
</feature>
<dbReference type="PANTHER" id="PTHR42693">
    <property type="entry name" value="ARYLSULFATASE FAMILY MEMBER"/>
    <property type="match status" value="1"/>
</dbReference>
<organism evidence="4 5">
    <name type="scientific">Halanaeroarchaeum sulfurireducens</name>
    <dbReference type="NCBI Taxonomy" id="1604004"/>
    <lineage>
        <taxon>Archaea</taxon>
        <taxon>Methanobacteriati</taxon>
        <taxon>Methanobacteriota</taxon>
        <taxon>Stenosarchaea group</taxon>
        <taxon>Halobacteria</taxon>
        <taxon>Halobacteriales</taxon>
        <taxon>Halobacteriaceae</taxon>
        <taxon>Halanaeroarchaeum</taxon>
    </lineage>
</organism>
<dbReference type="InterPro" id="IPR050738">
    <property type="entry name" value="Sulfatase"/>
</dbReference>
<feature type="compositionally biased region" description="Basic and acidic residues" evidence="2">
    <location>
        <begin position="442"/>
        <end position="451"/>
    </location>
</feature>
<evidence type="ECO:0000259" key="3">
    <source>
        <dbReference type="Pfam" id="PF00884"/>
    </source>
</evidence>
<dbReference type="AlphaFoldDB" id="A0A0F7P9E5"/>
<evidence type="ECO:0000256" key="1">
    <source>
        <dbReference type="ARBA" id="ARBA00008779"/>
    </source>
</evidence>
<dbReference type="InterPro" id="IPR017850">
    <property type="entry name" value="Alkaline_phosphatase_core_sf"/>
</dbReference>
<dbReference type="Proteomes" id="UP000069906">
    <property type="component" value="Chromosome"/>
</dbReference>
<gene>
    <name evidence="4" type="ORF">HLASF_1269</name>
</gene>
<evidence type="ECO:0000256" key="2">
    <source>
        <dbReference type="SAM" id="MobiDB-lite"/>
    </source>
</evidence>
<dbReference type="CDD" id="cd16148">
    <property type="entry name" value="sulfatase_like"/>
    <property type="match status" value="1"/>
</dbReference>
<evidence type="ECO:0000313" key="4">
    <source>
        <dbReference type="EMBL" id="AKH97756.1"/>
    </source>
</evidence>
<dbReference type="GO" id="GO:0047753">
    <property type="term" value="F:choline-sulfatase activity"/>
    <property type="evidence" value="ECO:0007669"/>
    <property type="project" value="UniProtKB-EC"/>
</dbReference>
<feature type="region of interest" description="Disordered" evidence="2">
    <location>
        <begin position="403"/>
        <end position="475"/>
    </location>
</feature>
<sequence length="475" mass="52164">MTDDSTVPVDGVLLVTVDSLRADAVGGGESHSPRLDTLAKSGARFENAFATGNWTPFSFPSILGQEHVFAEGPDIGIASGPTLAETFATHDVRTAGFNAANGFLTAHWGYDRGYDEFETFTESDGTPYGRYLAAHPTVQGWVQLLSSPFRRIMGRLKGDDRPQFLDASRLIDVESRATSFLESVDGPFFLWVHYMDTHTPYVPAPRYLRKVTQEKTSTLRMLRAHLRTGLGLEVNDRTLADLKALYDATVRQVDASVGRLLDTLDSEGLREDTTVVVAGDHGEEFMDHGHLAHYPKLYDELTHVPLIVDHPNGESRSIEEPTSLDVIPPTLLDAAGLSIPAGFDGESVLQAVIDGEDPDTDVPISVAVRGDSVTQQPIPKHLDEGNLLVSARSADWTYIHHTGPDSHELYDRRTDETEQEDLWPDAREEPGVETLRDAAQSHIERIEDGRSSGKQPDTGDTPDGVEQRLTALGYQ</sequence>
<dbReference type="EMBL" id="CP008874">
    <property type="protein sequence ID" value="AKH97756.1"/>
    <property type="molecule type" value="Genomic_DNA"/>
</dbReference>
<protein>
    <submittedName>
        <fullName evidence="4">Sulfatase</fullName>
        <ecNumber evidence="4">3.1.6.6</ecNumber>
    </submittedName>
</protein>
<feature type="domain" description="Sulfatase N-terminal" evidence="3">
    <location>
        <begin position="12"/>
        <end position="336"/>
    </location>
</feature>
<dbReference type="GO" id="GO:0004065">
    <property type="term" value="F:arylsulfatase activity"/>
    <property type="evidence" value="ECO:0007669"/>
    <property type="project" value="TreeGrafter"/>
</dbReference>
<keyword evidence="4" id="KW-0378">Hydrolase</keyword>
<keyword evidence="5" id="KW-1185">Reference proteome</keyword>
<dbReference type="EC" id="3.1.6.6" evidence="4"/>
<dbReference type="PANTHER" id="PTHR42693:SF33">
    <property type="entry name" value="ARYLSULFATASE"/>
    <property type="match status" value="1"/>
</dbReference>
<dbReference type="KEGG" id="hsu:HLASF_1269"/>
<dbReference type="Gene3D" id="3.40.720.10">
    <property type="entry name" value="Alkaline Phosphatase, subunit A"/>
    <property type="match status" value="1"/>
</dbReference>